<keyword evidence="5" id="KW-1185">Reference proteome</keyword>
<dbReference type="CDD" id="cd07067">
    <property type="entry name" value="HP_PGM_like"/>
    <property type="match status" value="1"/>
</dbReference>
<dbReference type="Gene3D" id="3.40.50.1240">
    <property type="entry name" value="Phosphoglycerate mutase-like"/>
    <property type="match status" value="1"/>
</dbReference>
<evidence type="ECO:0000256" key="2">
    <source>
        <dbReference type="ARBA" id="ARBA00023235"/>
    </source>
</evidence>
<dbReference type="AlphaFoldDB" id="A0A6M1SJN3"/>
<gene>
    <name evidence="4" type="ORF">G5575_04310</name>
</gene>
<dbReference type="InterPro" id="IPR001345">
    <property type="entry name" value="PG/BPGM_mutase_AS"/>
</dbReference>
<dbReference type="EMBL" id="JAALFG010000001">
    <property type="protein sequence ID" value="NGP17014.1"/>
    <property type="molecule type" value="Genomic_DNA"/>
</dbReference>
<dbReference type="SUPFAM" id="SSF53254">
    <property type="entry name" value="Phosphoglycerate mutase-like"/>
    <property type="match status" value="1"/>
</dbReference>
<dbReference type="InterPro" id="IPR029033">
    <property type="entry name" value="His_PPase_superfam"/>
</dbReference>
<reference evidence="4 5" key="2">
    <citation type="submission" date="2020-03" db="EMBL/GenBank/DDBJ databases">
        <title>Devosia chinhatensis sp. nov., isolated from a hexachlorocyclohexane (HCH) dump site in India.</title>
        <authorList>
            <person name="Kumar M."/>
            <person name="Lal R."/>
        </authorList>
    </citation>
    <scope>NUCLEOTIDE SEQUENCE [LARGE SCALE GENOMIC DNA]</scope>
    <source>
        <strain evidence="4 5">H239</strain>
    </source>
</reference>
<dbReference type="InterPro" id="IPR050275">
    <property type="entry name" value="PGM_Phosphatase"/>
</dbReference>
<dbReference type="Proteomes" id="UP000474802">
    <property type="component" value="Unassembled WGS sequence"/>
</dbReference>
<evidence type="ECO:0000256" key="3">
    <source>
        <dbReference type="PIRSR" id="PIRSR613078-2"/>
    </source>
</evidence>
<evidence type="ECO:0000313" key="4">
    <source>
        <dbReference type="EMBL" id="NGP17014.1"/>
    </source>
</evidence>
<reference evidence="4 5" key="1">
    <citation type="submission" date="2020-02" db="EMBL/GenBank/DDBJ databases">
        <authorList>
            <person name="Khan S.A."/>
            <person name="Jeon C.O."/>
            <person name="Chun B.H."/>
        </authorList>
    </citation>
    <scope>NUCLEOTIDE SEQUENCE [LARGE SCALE GENOMIC DNA]</scope>
    <source>
        <strain evidence="4 5">H239</strain>
    </source>
</reference>
<dbReference type="PANTHER" id="PTHR48100">
    <property type="entry name" value="BROAD-SPECIFICITY PHOSPHATASE YOR283W-RELATED"/>
    <property type="match status" value="1"/>
</dbReference>
<feature type="binding site" evidence="3">
    <location>
        <begin position="8"/>
        <end position="15"/>
    </location>
    <ligand>
        <name>substrate</name>
    </ligand>
</feature>
<dbReference type="GO" id="GO:0005737">
    <property type="term" value="C:cytoplasm"/>
    <property type="evidence" value="ECO:0007669"/>
    <property type="project" value="TreeGrafter"/>
</dbReference>
<dbReference type="GO" id="GO:0016791">
    <property type="term" value="F:phosphatase activity"/>
    <property type="evidence" value="ECO:0007669"/>
    <property type="project" value="TreeGrafter"/>
</dbReference>
<proteinExistence type="predicted"/>
<protein>
    <submittedName>
        <fullName evidence="4">Histidine phosphatase family protein</fullName>
    </submittedName>
</protein>
<evidence type="ECO:0000256" key="1">
    <source>
        <dbReference type="ARBA" id="ARBA00023152"/>
    </source>
</evidence>
<dbReference type="SMART" id="SM00855">
    <property type="entry name" value="PGAM"/>
    <property type="match status" value="1"/>
</dbReference>
<dbReference type="Pfam" id="PF00300">
    <property type="entry name" value="His_Phos_1"/>
    <property type="match status" value="1"/>
</dbReference>
<keyword evidence="1" id="KW-0324">Glycolysis</keyword>
<evidence type="ECO:0000313" key="5">
    <source>
        <dbReference type="Proteomes" id="UP000474802"/>
    </source>
</evidence>
<keyword evidence="2" id="KW-0413">Isomerase</keyword>
<dbReference type="PANTHER" id="PTHR48100:SF1">
    <property type="entry name" value="HISTIDINE PHOSPHATASE FAMILY PROTEIN-RELATED"/>
    <property type="match status" value="1"/>
</dbReference>
<dbReference type="PROSITE" id="PS00175">
    <property type="entry name" value="PG_MUTASE"/>
    <property type="match status" value="1"/>
</dbReference>
<accession>A0A6M1SJN3</accession>
<comment type="caution">
    <text evidence="4">The sequence shown here is derived from an EMBL/GenBank/DDBJ whole genome shotgun (WGS) entry which is preliminary data.</text>
</comment>
<feature type="binding site" evidence="3">
    <location>
        <position position="58"/>
    </location>
    <ligand>
        <name>substrate</name>
    </ligand>
</feature>
<name>A0A6M1SJN3_9HYPH</name>
<organism evidence="4 5">
    <name type="scientific">Devosia aurantiaca</name>
    <dbReference type="NCBI Taxonomy" id="2714858"/>
    <lineage>
        <taxon>Bacteria</taxon>
        <taxon>Pseudomonadati</taxon>
        <taxon>Pseudomonadota</taxon>
        <taxon>Alphaproteobacteria</taxon>
        <taxon>Hyphomicrobiales</taxon>
        <taxon>Devosiaceae</taxon>
        <taxon>Devosia</taxon>
    </lineage>
</organism>
<dbReference type="InterPro" id="IPR013078">
    <property type="entry name" value="His_Pase_superF_clade-1"/>
</dbReference>
<dbReference type="RefSeq" id="WP_164533238.1">
    <property type="nucleotide sequence ID" value="NZ_JAALFG010000001.1"/>
</dbReference>
<sequence length="200" mass="21632">MKRLLLVRHGESEWNAVRRLQGQADIGLSEKGKAQARALAATVEQLAPDRVITSDLRRARQTAELLGFPEATHEPGLREVDVGDWTGLEIAHIIADEPEAYRGWRAGTFAPPGGEIWADFAVRTAAATRAATAKADRLLVVCHGGVIRALLQTLLGLEPRRIIPVGPGSLTILANKPNEKDMRLEVFNFAPGGPVLDAPD</sequence>